<dbReference type="Proteomes" id="UP001480595">
    <property type="component" value="Unassembled WGS sequence"/>
</dbReference>
<sequence>MITFRDANCQVQHEKGLRIPNLKQPSSGHDTEHRRRSLSDSAKTPIGYWNLSSGYCNASRILLMGVGMVWYGRRV</sequence>
<evidence type="ECO:0000256" key="1">
    <source>
        <dbReference type="SAM" id="MobiDB-lite"/>
    </source>
</evidence>
<feature type="region of interest" description="Disordered" evidence="1">
    <location>
        <begin position="15"/>
        <end position="44"/>
    </location>
</feature>
<accession>A0ABR1TVV9</accession>
<evidence type="ECO:0000313" key="2">
    <source>
        <dbReference type="EMBL" id="KAK8050801.1"/>
    </source>
</evidence>
<organism evidence="2 3">
    <name type="scientific">Apiospora phragmitis</name>
    <dbReference type="NCBI Taxonomy" id="2905665"/>
    <lineage>
        <taxon>Eukaryota</taxon>
        <taxon>Fungi</taxon>
        <taxon>Dikarya</taxon>
        <taxon>Ascomycota</taxon>
        <taxon>Pezizomycotina</taxon>
        <taxon>Sordariomycetes</taxon>
        <taxon>Xylariomycetidae</taxon>
        <taxon>Amphisphaeriales</taxon>
        <taxon>Apiosporaceae</taxon>
        <taxon>Apiospora</taxon>
    </lineage>
</organism>
<gene>
    <name evidence="2" type="ORF">PG994_012531</name>
</gene>
<proteinExistence type="predicted"/>
<reference evidence="2 3" key="1">
    <citation type="submission" date="2023-01" db="EMBL/GenBank/DDBJ databases">
        <title>Analysis of 21 Apiospora genomes using comparative genomics revels a genus with tremendous synthesis potential of carbohydrate active enzymes and secondary metabolites.</title>
        <authorList>
            <person name="Sorensen T."/>
        </authorList>
    </citation>
    <scope>NUCLEOTIDE SEQUENCE [LARGE SCALE GENOMIC DNA]</scope>
    <source>
        <strain evidence="2 3">CBS 135458</strain>
    </source>
</reference>
<evidence type="ECO:0000313" key="3">
    <source>
        <dbReference type="Proteomes" id="UP001480595"/>
    </source>
</evidence>
<protein>
    <submittedName>
        <fullName evidence="2">Uncharacterized protein</fullName>
    </submittedName>
</protein>
<comment type="caution">
    <text evidence="2">The sequence shown here is derived from an EMBL/GenBank/DDBJ whole genome shotgun (WGS) entry which is preliminary data.</text>
</comment>
<name>A0ABR1TVV9_9PEZI</name>
<dbReference type="RefSeq" id="XP_066713050.1">
    <property type="nucleotide sequence ID" value="XM_066863940.1"/>
</dbReference>
<dbReference type="EMBL" id="JAQQWL010000011">
    <property type="protein sequence ID" value="KAK8050801.1"/>
    <property type="molecule type" value="Genomic_DNA"/>
</dbReference>
<dbReference type="GeneID" id="92097003"/>
<keyword evidence="3" id="KW-1185">Reference proteome</keyword>